<dbReference type="EMBL" id="JAKWJU010000002">
    <property type="protein sequence ID" value="MCH6163124.1"/>
    <property type="molecule type" value="Genomic_DNA"/>
</dbReference>
<dbReference type="Proteomes" id="UP001166784">
    <property type="component" value="Unassembled WGS sequence"/>
</dbReference>
<proteinExistence type="predicted"/>
<dbReference type="InterPro" id="IPR036849">
    <property type="entry name" value="Enolase-like_C_sf"/>
</dbReference>
<dbReference type="PANTHER" id="PTHR13794">
    <property type="entry name" value="ENOLASE SUPERFAMILY, MANDELATE RACEMASE"/>
    <property type="match status" value="1"/>
</dbReference>
<dbReference type="SUPFAM" id="SSF54826">
    <property type="entry name" value="Enolase N-terminal domain-like"/>
    <property type="match status" value="1"/>
</dbReference>
<protein>
    <submittedName>
        <fullName evidence="6">Mandelate racemase</fullName>
    </submittedName>
</protein>
<keyword evidence="3" id="KW-0460">Magnesium</keyword>
<evidence type="ECO:0000256" key="4">
    <source>
        <dbReference type="SAM" id="MobiDB-lite"/>
    </source>
</evidence>
<evidence type="ECO:0000256" key="3">
    <source>
        <dbReference type="ARBA" id="ARBA00022842"/>
    </source>
</evidence>
<reference evidence="6" key="2">
    <citation type="journal article" date="2023" name="Int. J. Syst. Evol. Microbiol.">
        <title>Streptomyces marispadix sp. nov., isolated from marine beach sediment of the Northern Coast of Portugal.</title>
        <authorList>
            <person name="dos Santos J.D.N."/>
            <person name="Vitorino I.R."/>
            <person name="Kallscheuer N."/>
            <person name="Srivastava A."/>
            <person name="Krautwurst S."/>
            <person name="Marz M."/>
            <person name="Jogler C."/>
            <person name="Lobo Da Cunha A."/>
            <person name="Catita J."/>
            <person name="Goncalves H."/>
            <person name="Gonzalez I."/>
            <person name="Reyes F."/>
            <person name="Lage O.M."/>
        </authorList>
    </citation>
    <scope>NUCLEOTIDE SEQUENCE</scope>
    <source>
        <strain evidence="6">M600PL45_2</strain>
    </source>
</reference>
<dbReference type="Pfam" id="PF02746">
    <property type="entry name" value="MR_MLE_N"/>
    <property type="match status" value="1"/>
</dbReference>
<evidence type="ECO:0000313" key="7">
    <source>
        <dbReference type="Proteomes" id="UP001166784"/>
    </source>
</evidence>
<dbReference type="SMART" id="SM00922">
    <property type="entry name" value="MR_MLE"/>
    <property type="match status" value="1"/>
</dbReference>
<comment type="caution">
    <text evidence="6">The sequence shown here is derived from an EMBL/GenBank/DDBJ whole genome shotgun (WGS) entry which is preliminary data.</text>
</comment>
<dbReference type="Gene3D" id="3.20.20.120">
    <property type="entry name" value="Enolase-like C-terminal domain"/>
    <property type="match status" value="1"/>
</dbReference>
<dbReference type="PROSITE" id="PS00908">
    <property type="entry name" value="MR_MLE_1"/>
    <property type="match status" value="1"/>
</dbReference>
<feature type="compositionally biased region" description="Basic and acidic residues" evidence="4">
    <location>
        <begin position="50"/>
        <end position="63"/>
    </location>
</feature>
<dbReference type="InterPro" id="IPR013341">
    <property type="entry name" value="Mandelate_racemase_N_dom"/>
</dbReference>
<evidence type="ECO:0000259" key="5">
    <source>
        <dbReference type="SMART" id="SM00922"/>
    </source>
</evidence>
<feature type="domain" description="Mandelate racemase/muconate lactonizing enzyme C-terminal" evidence="5">
    <location>
        <begin position="200"/>
        <end position="301"/>
    </location>
</feature>
<feature type="compositionally biased region" description="Low complexity" evidence="4">
    <location>
        <begin position="10"/>
        <end position="21"/>
    </location>
</feature>
<evidence type="ECO:0000256" key="1">
    <source>
        <dbReference type="ARBA" id="ARBA00001946"/>
    </source>
</evidence>
<accession>A0ABS9T3K3</accession>
<dbReference type="SFLD" id="SFLDS00001">
    <property type="entry name" value="Enolase"/>
    <property type="match status" value="1"/>
</dbReference>
<organism evidence="6 7">
    <name type="scientific">Streptomyces marispadix</name>
    <dbReference type="NCBI Taxonomy" id="2922868"/>
    <lineage>
        <taxon>Bacteria</taxon>
        <taxon>Bacillati</taxon>
        <taxon>Actinomycetota</taxon>
        <taxon>Actinomycetes</taxon>
        <taxon>Kitasatosporales</taxon>
        <taxon>Streptomycetaceae</taxon>
        <taxon>Streptomyces</taxon>
    </lineage>
</organism>
<dbReference type="Pfam" id="PF13378">
    <property type="entry name" value="MR_MLE_C"/>
    <property type="match status" value="1"/>
</dbReference>
<dbReference type="InterPro" id="IPR013342">
    <property type="entry name" value="Mandelate_racemase_C"/>
</dbReference>
<gene>
    <name evidence="6" type="ORF">MMA15_22850</name>
</gene>
<feature type="compositionally biased region" description="Basic and acidic residues" evidence="4">
    <location>
        <begin position="22"/>
        <end position="41"/>
    </location>
</feature>
<dbReference type="InterPro" id="IPR046945">
    <property type="entry name" value="RHMD-like"/>
</dbReference>
<dbReference type="InterPro" id="IPR029017">
    <property type="entry name" value="Enolase-like_N"/>
</dbReference>
<reference evidence="6" key="1">
    <citation type="submission" date="2022-03" db="EMBL/GenBank/DDBJ databases">
        <authorList>
            <person name="Santos J.D.N."/>
            <person name="Kallscheuer N."/>
            <person name="Jogler C."/>
            <person name="Lage O.M."/>
        </authorList>
    </citation>
    <scope>NUCLEOTIDE SEQUENCE</scope>
    <source>
        <strain evidence="6">M600PL45_2</strain>
    </source>
</reference>
<feature type="region of interest" description="Disordered" evidence="4">
    <location>
        <begin position="1"/>
        <end position="63"/>
    </location>
</feature>
<dbReference type="SFLD" id="SFLDG00179">
    <property type="entry name" value="mandelate_racemase"/>
    <property type="match status" value="1"/>
</dbReference>
<evidence type="ECO:0000256" key="2">
    <source>
        <dbReference type="ARBA" id="ARBA00022723"/>
    </source>
</evidence>
<dbReference type="InterPro" id="IPR018110">
    <property type="entry name" value="Mandel_Rmase/mucon_lact_enz_CS"/>
</dbReference>
<evidence type="ECO:0000313" key="6">
    <source>
        <dbReference type="EMBL" id="MCH6163124.1"/>
    </source>
</evidence>
<dbReference type="Gene3D" id="3.30.390.10">
    <property type="entry name" value="Enolase-like, N-terminal domain"/>
    <property type="match status" value="1"/>
</dbReference>
<name>A0ABS9T3K3_9ACTN</name>
<dbReference type="SUPFAM" id="SSF51604">
    <property type="entry name" value="Enolase C-terminal domain-like"/>
    <property type="match status" value="1"/>
</dbReference>
<keyword evidence="7" id="KW-1185">Reference proteome</keyword>
<sequence>MTSGDHTGRPTAPSTTTTPATPDERRGARDGSRHDRPRDLRMNGPSTGGRRTERTPAADGPRVEAVEATVHTVPTDVPEADGTLAWDATTLVLVRVRSGAVTGLGWTYGAPAVAQVVREQLAGLVRGGSAWDVPAANEAMSRAVRNSGRPGLIACAISAVDIALWDLKARLLELPLVSLLGAAREDVPVYGSGGFTRYGREQQDSQLRSWVEESGIPRVKIKIGESRGAAEERDRARVTRARASVGAGTELYADANGAYSRKQSVRVAAHLDAEGVTWFEEPVSSDDTDGLAQVRAAVAPDVAAGEYGWTTHSFRQLIEAGAVDCLQADATRCGGITVWLRAAALAEANGLEISGHCAPHVHAHAAASVPNLRHLEWFHDHVRIEEQLFGDTLDPGGGTLRPGEQGGAPGLGLELRAYEARRSRTG</sequence>
<dbReference type="InterPro" id="IPR029065">
    <property type="entry name" value="Enolase_C-like"/>
</dbReference>
<comment type="cofactor">
    <cofactor evidence="1">
        <name>Mg(2+)</name>
        <dbReference type="ChEBI" id="CHEBI:18420"/>
    </cofactor>
</comment>
<keyword evidence="2" id="KW-0479">Metal-binding</keyword>
<dbReference type="PANTHER" id="PTHR13794:SF58">
    <property type="entry name" value="MITOCHONDRIAL ENOLASE SUPERFAMILY MEMBER 1"/>
    <property type="match status" value="1"/>
</dbReference>